<accession>A0A6U5EP61</accession>
<sequence>MVSEYDCVDPACPTPVVGMEVTIVVVFPRDFDRDAGKNGAVDLKDNTASLPPLFPEDDGSDSDDDSESDDDNVKLSVYEPKQSRDQILASLPIPENYSYKCNPVGKPMAEVTEEEMRLVIPVWLGGKYEEGVFEDDDGGAVDGNEMAPAPENVIPATGNFVFKRGGIAASSLKTTTEMTMTTATDSTTSSKTTALSSGVAWRQRQKMNNILQGGESFDCLFKQTYAGSTRPRGCPCCDPDDPSNVLDMSIMM</sequence>
<evidence type="ECO:0000313" key="2">
    <source>
        <dbReference type="EMBL" id="CAD8880075.1"/>
    </source>
</evidence>
<dbReference type="EMBL" id="HBFR01010039">
    <property type="protein sequence ID" value="CAD8880076.1"/>
    <property type="molecule type" value="Transcribed_RNA"/>
</dbReference>
<evidence type="ECO:0000256" key="1">
    <source>
        <dbReference type="SAM" id="MobiDB-lite"/>
    </source>
</evidence>
<organism evidence="2">
    <name type="scientific">Corethron hystrix</name>
    <dbReference type="NCBI Taxonomy" id="216773"/>
    <lineage>
        <taxon>Eukaryota</taxon>
        <taxon>Sar</taxon>
        <taxon>Stramenopiles</taxon>
        <taxon>Ochrophyta</taxon>
        <taxon>Bacillariophyta</taxon>
        <taxon>Coscinodiscophyceae</taxon>
        <taxon>Corethrophycidae</taxon>
        <taxon>Corethrales</taxon>
        <taxon>Corethraceae</taxon>
        <taxon>Corethron</taxon>
    </lineage>
</organism>
<protein>
    <submittedName>
        <fullName evidence="2">Uncharacterized protein</fullName>
    </submittedName>
</protein>
<feature type="region of interest" description="Disordered" evidence="1">
    <location>
        <begin position="38"/>
        <end position="72"/>
    </location>
</feature>
<reference evidence="2" key="1">
    <citation type="submission" date="2021-01" db="EMBL/GenBank/DDBJ databases">
        <authorList>
            <person name="Corre E."/>
            <person name="Pelletier E."/>
            <person name="Niang G."/>
            <person name="Scheremetjew M."/>
            <person name="Finn R."/>
            <person name="Kale V."/>
            <person name="Holt S."/>
            <person name="Cochrane G."/>
            <person name="Meng A."/>
            <person name="Brown T."/>
            <person name="Cohen L."/>
        </authorList>
    </citation>
    <scope>NUCLEOTIDE SEQUENCE</scope>
    <source>
        <strain evidence="2">308</strain>
    </source>
</reference>
<proteinExistence type="predicted"/>
<dbReference type="EMBL" id="HBFR01010038">
    <property type="protein sequence ID" value="CAD8880075.1"/>
    <property type="molecule type" value="Transcribed_RNA"/>
</dbReference>
<feature type="compositionally biased region" description="Acidic residues" evidence="1">
    <location>
        <begin position="55"/>
        <end position="70"/>
    </location>
</feature>
<dbReference type="AlphaFoldDB" id="A0A6U5EP61"/>
<gene>
    <name evidence="2" type="ORF">CHYS00102_LOCUS7260</name>
    <name evidence="3" type="ORF">CHYS00102_LOCUS7261</name>
</gene>
<evidence type="ECO:0000313" key="3">
    <source>
        <dbReference type="EMBL" id="CAD8880076.1"/>
    </source>
</evidence>
<name>A0A6U5EP61_9STRA</name>